<dbReference type="InterPro" id="IPR051341">
    <property type="entry name" value="Zyg-11_UBL_adapter"/>
</dbReference>
<sequence length="706" mass="81558">MVVDSLQKITAKYVAECIYFETFRNVDLKLHPNVGNLVYEYIRTFEEFNSTETTTKEILKRLNITEMTTDKNDTLDDFFDIAIVQNLTKLNLNSFGHMACCHDKDERVQFGKVLGKTLNSQSQEMLKEIRINGEDAIFMKNWVKDVYKLIPSVTKLHLPYCPLSLSPNFTNLCQFKNVTDLDISYSAVNNLTGISNIKNLELLNLSNLEFREKEDVMDLFNLEQLRVLNISSFRNEVRLQNLKLYLQCEKSLPQLRFLDCSNNDINLKDLYVLVETHPMLDVVCLLETPLEKNPQIEFPGRIIELLTIENAHRCLISLNYCMQTIKYLGDVKKIFNECAEFLENLNASDQDYKDCVKLMLFFIKKYKDNETYQEYALDCLLCACQKANLLDVNEKHHLIRTILDSLSDYACYENDADDEPISVVHYIAFNILCRKEICEASPQAIDAVCKGIADVFRFASCVRPWTTPWCCLMLLKQLARKITSLNALDVAGLKIHLLQIFMKYDIEETGEETFFVLVHVINDLTYVNRESRAEDLILMCDKTIIQGIITTIANLDNDSQKRDVLNMLEEFVKFVDVLVFESFFHRFEEFLMPSVLAKNTDEQKAVVSVLGAMMCCEDQQATPLTEQTLNAILQSLNSFDISEDTDAFRYIVRTSDNREAVKWAKWVLKSCGVVVEEEEDVVKVVPEKMVPEEAREEEPEAKKRKV</sequence>
<gene>
    <name evidence="1" type="ORF">CRE_20499</name>
</gene>
<evidence type="ECO:0000313" key="1">
    <source>
        <dbReference type="EMBL" id="EFO84343.1"/>
    </source>
</evidence>
<dbReference type="Proteomes" id="UP000008281">
    <property type="component" value="Unassembled WGS sequence"/>
</dbReference>
<dbReference type="SUPFAM" id="SSF52058">
    <property type="entry name" value="L domain-like"/>
    <property type="match status" value="1"/>
</dbReference>
<dbReference type="OrthoDB" id="1259174at2759"/>
<proteinExistence type="predicted"/>
<dbReference type="InParanoid" id="E3N2W6"/>
<dbReference type="AlphaFoldDB" id="E3N2W6"/>
<dbReference type="STRING" id="31234.E3N2W6"/>
<dbReference type="OMA" id="CDITEEM"/>
<dbReference type="GO" id="GO:0031462">
    <property type="term" value="C:Cul2-RING ubiquitin ligase complex"/>
    <property type="evidence" value="ECO:0007669"/>
    <property type="project" value="TreeGrafter"/>
</dbReference>
<dbReference type="Gene3D" id="3.80.10.10">
    <property type="entry name" value="Ribonuclease Inhibitor"/>
    <property type="match status" value="1"/>
</dbReference>
<dbReference type="InterPro" id="IPR032675">
    <property type="entry name" value="LRR_dom_sf"/>
</dbReference>
<dbReference type="PANTHER" id="PTHR12904:SF28">
    <property type="entry name" value="ATP SYNTHASE SUBUNIT ALPHA-RELATED"/>
    <property type="match status" value="1"/>
</dbReference>
<dbReference type="eggNOG" id="KOG3665">
    <property type="taxonomic scope" value="Eukaryota"/>
</dbReference>
<reference evidence="1" key="1">
    <citation type="submission" date="2007-07" db="EMBL/GenBank/DDBJ databases">
        <title>PCAP assembly of the Caenorhabditis remanei genome.</title>
        <authorList>
            <consortium name="The Caenorhabditis remanei Sequencing Consortium"/>
            <person name="Wilson R.K."/>
        </authorList>
    </citation>
    <scope>NUCLEOTIDE SEQUENCE [LARGE SCALE GENOMIC DNA]</scope>
    <source>
        <strain evidence="1">PB4641</strain>
    </source>
</reference>
<name>E3N2W6_CAERE</name>
<accession>E3N2W6</accession>
<dbReference type="PANTHER" id="PTHR12904">
    <property type="match status" value="1"/>
</dbReference>
<dbReference type="SUPFAM" id="SSF48371">
    <property type="entry name" value="ARM repeat"/>
    <property type="match status" value="1"/>
</dbReference>
<protein>
    <submittedName>
        <fullName evidence="1">Uncharacterized protein</fullName>
    </submittedName>
</protein>
<evidence type="ECO:0000313" key="2">
    <source>
        <dbReference type="Proteomes" id="UP000008281"/>
    </source>
</evidence>
<dbReference type="HOGENOM" id="CLU_383679_0_0_1"/>
<organism evidence="2">
    <name type="scientific">Caenorhabditis remanei</name>
    <name type="common">Caenorhabditis vulgaris</name>
    <dbReference type="NCBI Taxonomy" id="31234"/>
    <lineage>
        <taxon>Eukaryota</taxon>
        <taxon>Metazoa</taxon>
        <taxon>Ecdysozoa</taxon>
        <taxon>Nematoda</taxon>
        <taxon>Chromadorea</taxon>
        <taxon>Rhabditida</taxon>
        <taxon>Rhabditina</taxon>
        <taxon>Rhabditomorpha</taxon>
        <taxon>Rhabditoidea</taxon>
        <taxon>Rhabditidae</taxon>
        <taxon>Peloderinae</taxon>
        <taxon>Caenorhabditis</taxon>
    </lineage>
</organism>
<dbReference type="EMBL" id="DS268515">
    <property type="protein sequence ID" value="EFO84343.1"/>
    <property type="molecule type" value="Genomic_DNA"/>
</dbReference>
<keyword evidence="2" id="KW-1185">Reference proteome</keyword>
<dbReference type="InterPro" id="IPR016024">
    <property type="entry name" value="ARM-type_fold"/>
</dbReference>